<reference evidence="3 4" key="1">
    <citation type="journal article" date="2016" name="Genome Biol. Evol.">
        <title>Divergent and convergent evolution of fungal pathogenicity.</title>
        <authorList>
            <person name="Shang Y."/>
            <person name="Xiao G."/>
            <person name="Zheng P."/>
            <person name="Cen K."/>
            <person name="Zhan S."/>
            <person name="Wang C."/>
        </authorList>
    </citation>
    <scope>NUCLEOTIDE SEQUENCE [LARGE SCALE GENOMIC DNA]</scope>
    <source>
        <strain evidence="3 4">ARSEF 7405</strain>
    </source>
</reference>
<dbReference type="EMBL" id="AZGZ01000006">
    <property type="protein sequence ID" value="KZZ94566.1"/>
    <property type="molecule type" value="Genomic_DNA"/>
</dbReference>
<dbReference type="AlphaFoldDB" id="A0A168AZG8"/>
<protein>
    <submittedName>
        <fullName evidence="3">FHA domain-containing protein</fullName>
    </submittedName>
</protein>
<dbReference type="VEuPathDB" id="FungiDB:AAP_01866"/>
<dbReference type="SUPFAM" id="SSF49879">
    <property type="entry name" value="SMAD/FHA domain"/>
    <property type="match status" value="1"/>
</dbReference>
<proteinExistence type="predicted"/>
<evidence type="ECO:0000259" key="2">
    <source>
        <dbReference type="PROSITE" id="PS50006"/>
    </source>
</evidence>
<feature type="compositionally biased region" description="Basic residues" evidence="1">
    <location>
        <begin position="81"/>
        <end position="92"/>
    </location>
</feature>
<feature type="compositionally biased region" description="Basic residues" evidence="1">
    <location>
        <begin position="26"/>
        <end position="48"/>
    </location>
</feature>
<gene>
    <name evidence="3" type="ORF">AAP_01866</name>
</gene>
<dbReference type="SMART" id="SM00240">
    <property type="entry name" value="FHA"/>
    <property type="match status" value="1"/>
</dbReference>
<dbReference type="InterPro" id="IPR008984">
    <property type="entry name" value="SMAD_FHA_dom_sf"/>
</dbReference>
<dbReference type="InterPro" id="IPR000253">
    <property type="entry name" value="FHA_dom"/>
</dbReference>
<feature type="compositionally biased region" description="Basic residues" evidence="1">
    <location>
        <begin position="62"/>
        <end position="73"/>
    </location>
</feature>
<organism evidence="3 4">
    <name type="scientific">Ascosphaera apis ARSEF 7405</name>
    <dbReference type="NCBI Taxonomy" id="392613"/>
    <lineage>
        <taxon>Eukaryota</taxon>
        <taxon>Fungi</taxon>
        <taxon>Dikarya</taxon>
        <taxon>Ascomycota</taxon>
        <taxon>Pezizomycotina</taxon>
        <taxon>Eurotiomycetes</taxon>
        <taxon>Eurotiomycetidae</taxon>
        <taxon>Onygenales</taxon>
        <taxon>Ascosphaeraceae</taxon>
        <taxon>Ascosphaera</taxon>
    </lineage>
</organism>
<comment type="caution">
    <text evidence="3">The sequence shown here is derived from an EMBL/GenBank/DDBJ whole genome shotgun (WGS) entry which is preliminary data.</text>
</comment>
<feature type="region of interest" description="Disordered" evidence="1">
    <location>
        <begin position="1"/>
        <end position="155"/>
    </location>
</feature>
<evidence type="ECO:0000256" key="1">
    <source>
        <dbReference type="SAM" id="MobiDB-lite"/>
    </source>
</evidence>
<dbReference type="PROSITE" id="PS50006">
    <property type="entry name" value="FHA_DOMAIN"/>
    <property type="match status" value="1"/>
</dbReference>
<dbReference type="Pfam" id="PF00498">
    <property type="entry name" value="FHA"/>
    <property type="match status" value="1"/>
</dbReference>
<dbReference type="Gene3D" id="2.60.200.20">
    <property type="match status" value="1"/>
</dbReference>
<keyword evidence="4" id="KW-1185">Reference proteome</keyword>
<accession>A0A168AZG8</accession>
<feature type="domain" description="FHA" evidence="2">
    <location>
        <begin position="212"/>
        <end position="275"/>
    </location>
</feature>
<dbReference type="OrthoDB" id="444265at2759"/>
<evidence type="ECO:0000313" key="4">
    <source>
        <dbReference type="Proteomes" id="UP000242877"/>
    </source>
</evidence>
<name>A0A168AZG8_9EURO</name>
<dbReference type="InterPro" id="IPR050923">
    <property type="entry name" value="Cell_Proc_Reg/RNA_Proc"/>
</dbReference>
<dbReference type="Proteomes" id="UP000242877">
    <property type="component" value="Unassembled WGS sequence"/>
</dbReference>
<dbReference type="FunFam" id="2.60.200.20:FF:000038">
    <property type="entry name" value="FHA domain-containing protein SNIP1"/>
    <property type="match status" value="1"/>
</dbReference>
<evidence type="ECO:0000313" key="3">
    <source>
        <dbReference type="EMBL" id="KZZ94566.1"/>
    </source>
</evidence>
<dbReference type="PANTHER" id="PTHR23308">
    <property type="entry name" value="NUCLEAR INHIBITOR OF PROTEIN PHOSPHATASE-1"/>
    <property type="match status" value="1"/>
</dbReference>
<sequence length="306" mass="34822">MPGTTSPEPESHRIRAPHHHHDDDRHRRHRESHSSKSHRSSHREHRSSRAQSRSLSPEASSKRHHGHSSHSPGRRRDHDRERRRHHRHRSRSRSGSPDSSRRRHRHRSASPGEVRRSRKPLPSQIEAFTKTPQGGEGAETPVADKEKPNYGNTGKLAAETNTVTAKDGSTIVLKYHEPPEARKPPAKDDWRLFIFKGPDLLETIQLGGQTCWLIGKEMSVVDLPIEHPSCSKQHAAIQFRYVEKRNEFGDRIGRVKPYMIDLESSNGTTVNGSPAPPGRYMELRDKDVITFGNSSREYVLMLSPSS</sequence>